<evidence type="ECO:0000313" key="2">
    <source>
        <dbReference type="EMBL" id="MFD2670606.1"/>
    </source>
</evidence>
<feature type="compositionally biased region" description="Basic residues" evidence="1">
    <location>
        <begin position="1"/>
        <end position="13"/>
    </location>
</feature>
<evidence type="ECO:0000313" key="3">
    <source>
        <dbReference type="Proteomes" id="UP001597497"/>
    </source>
</evidence>
<reference evidence="3" key="1">
    <citation type="journal article" date="2019" name="Int. J. Syst. Evol. Microbiol.">
        <title>The Global Catalogue of Microorganisms (GCM) 10K type strain sequencing project: providing services to taxonomists for standard genome sequencing and annotation.</title>
        <authorList>
            <consortium name="The Broad Institute Genomics Platform"/>
            <consortium name="The Broad Institute Genome Sequencing Center for Infectious Disease"/>
            <person name="Wu L."/>
            <person name="Ma J."/>
        </authorList>
    </citation>
    <scope>NUCLEOTIDE SEQUENCE [LARGE SCALE GENOMIC DNA]</scope>
    <source>
        <strain evidence="3">KCTC 33676</strain>
    </source>
</reference>
<dbReference type="RefSeq" id="WP_379928013.1">
    <property type="nucleotide sequence ID" value="NZ_JBHUMM010000005.1"/>
</dbReference>
<protein>
    <submittedName>
        <fullName evidence="2">Uncharacterized protein</fullName>
    </submittedName>
</protein>
<keyword evidence="3" id="KW-1185">Reference proteome</keyword>
<evidence type="ECO:0000256" key="1">
    <source>
        <dbReference type="SAM" id="MobiDB-lite"/>
    </source>
</evidence>
<accession>A0ABW5R6J2</accession>
<organism evidence="2 3">
    <name type="scientific">Marinicrinis sediminis</name>
    <dbReference type="NCBI Taxonomy" id="1652465"/>
    <lineage>
        <taxon>Bacteria</taxon>
        <taxon>Bacillati</taxon>
        <taxon>Bacillota</taxon>
        <taxon>Bacilli</taxon>
        <taxon>Bacillales</taxon>
        <taxon>Paenibacillaceae</taxon>
    </lineage>
</organism>
<feature type="compositionally biased region" description="Basic and acidic residues" evidence="1">
    <location>
        <begin position="42"/>
        <end position="56"/>
    </location>
</feature>
<proteinExistence type="predicted"/>
<dbReference type="EMBL" id="JBHUMM010000005">
    <property type="protein sequence ID" value="MFD2670606.1"/>
    <property type="molecule type" value="Genomic_DNA"/>
</dbReference>
<feature type="compositionally biased region" description="Low complexity" evidence="1">
    <location>
        <begin position="32"/>
        <end position="41"/>
    </location>
</feature>
<dbReference type="Proteomes" id="UP001597497">
    <property type="component" value="Unassembled WGS sequence"/>
</dbReference>
<comment type="caution">
    <text evidence="2">The sequence shown here is derived from an EMBL/GenBank/DDBJ whole genome shotgun (WGS) entry which is preliminary data.</text>
</comment>
<feature type="region of interest" description="Disordered" evidence="1">
    <location>
        <begin position="1"/>
        <end position="56"/>
    </location>
</feature>
<sequence>MKRKRSARKKVVRLRPSYNELAHLNQKDSLDASSSSNARTTESSHRLKTMDKKKDG</sequence>
<name>A0ABW5R6J2_9BACL</name>
<gene>
    <name evidence="2" type="ORF">ACFSUC_03150</name>
</gene>